<dbReference type="EMBL" id="GG692403">
    <property type="protein sequence ID" value="EER30758.1"/>
    <property type="molecule type" value="Genomic_DNA"/>
</dbReference>
<keyword evidence="1" id="KW-1133">Transmembrane helix</keyword>
<organism evidence="2 3">
    <name type="scientific">Candida tropicalis (strain ATCC MYA-3404 / T1)</name>
    <name type="common">Yeast</name>
    <dbReference type="NCBI Taxonomy" id="294747"/>
    <lineage>
        <taxon>Eukaryota</taxon>
        <taxon>Fungi</taxon>
        <taxon>Dikarya</taxon>
        <taxon>Ascomycota</taxon>
        <taxon>Saccharomycotina</taxon>
        <taxon>Pichiomycetes</taxon>
        <taxon>Debaryomycetaceae</taxon>
        <taxon>Candida/Lodderomyces clade</taxon>
        <taxon>Candida</taxon>
    </lineage>
</organism>
<evidence type="ECO:0000313" key="2">
    <source>
        <dbReference type="EMBL" id="EER30758.1"/>
    </source>
</evidence>
<dbReference type="KEGG" id="ctp:CTRG_05754"/>
<name>C5MI61_CANTT</name>
<dbReference type="Proteomes" id="UP000002037">
    <property type="component" value="Unassembled WGS sequence"/>
</dbReference>
<dbReference type="STRING" id="294747.C5MI61"/>
<dbReference type="GeneID" id="8300970"/>
<dbReference type="RefSeq" id="XP_002551456.1">
    <property type="nucleotide sequence ID" value="XM_002551410.1"/>
</dbReference>
<proteinExistence type="predicted"/>
<sequence>MRNNTTVYSIMRFPLILIFLLQSIIVVTIFIDLDTQNVTDIDHYSISNRSLVTPFVLQILFWKNPKTIISFNDTNTTIVPSDEILVTPDDEIHRIRNLKFVEISYIKRTLHTTLVPLTPCVSRKTITNNQKLNSSLAAESSPVGVAITHRTSIYSRLSLGLGFSLGEAILINAATIGFTLGYKLTAKITKQRMIDTTIGCYSDKADLSTRVFGYIPMLEVTPQIRKIIYDRKKVIVDHAWENLKPRRIMIDSPIRTMCDIGTREDLDCDANNGEVIDKNGNCLTWNIL</sequence>
<dbReference type="OrthoDB" id="4014264at2759"/>
<evidence type="ECO:0000313" key="3">
    <source>
        <dbReference type="Proteomes" id="UP000002037"/>
    </source>
</evidence>
<evidence type="ECO:0000256" key="1">
    <source>
        <dbReference type="SAM" id="Phobius"/>
    </source>
</evidence>
<protein>
    <submittedName>
        <fullName evidence="2">Uncharacterized protein</fullName>
    </submittedName>
</protein>
<dbReference type="VEuPathDB" id="FungiDB:CTRG_05754"/>
<dbReference type="eggNOG" id="ENOG502TGYH">
    <property type="taxonomic scope" value="Eukaryota"/>
</dbReference>
<keyword evidence="1" id="KW-0472">Membrane</keyword>
<gene>
    <name evidence="2" type="ORF">CTRG_05754</name>
</gene>
<dbReference type="AlphaFoldDB" id="C5MI61"/>
<keyword evidence="3" id="KW-1185">Reference proteome</keyword>
<keyword evidence="1" id="KW-0812">Transmembrane</keyword>
<accession>C5MI61</accession>
<reference evidence="2 3" key="1">
    <citation type="journal article" date="2009" name="Nature">
        <title>Evolution of pathogenicity and sexual reproduction in eight Candida genomes.</title>
        <authorList>
            <person name="Butler G."/>
            <person name="Rasmussen M.D."/>
            <person name="Lin M.F."/>
            <person name="Santos M.A."/>
            <person name="Sakthikumar S."/>
            <person name="Munro C.A."/>
            <person name="Rheinbay E."/>
            <person name="Grabherr M."/>
            <person name="Forche A."/>
            <person name="Reedy J.L."/>
            <person name="Agrafioti I."/>
            <person name="Arnaud M.B."/>
            <person name="Bates S."/>
            <person name="Brown A.J."/>
            <person name="Brunke S."/>
            <person name="Costanzo M.C."/>
            <person name="Fitzpatrick D.A."/>
            <person name="de Groot P.W."/>
            <person name="Harris D."/>
            <person name="Hoyer L.L."/>
            <person name="Hube B."/>
            <person name="Klis F.M."/>
            <person name="Kodira C."/>
            <person name="Lennard N."/>
            <person name="Logue M.E."/>
            <person name="Martin R."/>
            <person name="Neiman A.M."/>
            <person name="Nikolaou E."/>
            <person name="Quail M.A."/>
            <person name="Quinn J."/>
            <person name="Santos M.C."/>
            <person name="Schmitzberger F.F."/>
            <person name="Sherlock G."/>
            <person name="Shah P."/>
            <person name="Silverstein K.A."/>
            <person name="Skrzypek M.S."/>
            <person name="Soll D."/>
            <person name="Staggs R."/>
            <person name="Stansfield I."/>
            <person name="Stumpf M.P."/>
            <person name="Sudbery P.E."/>
            <person name="Srikantha T."/>
            <person name="Zeng Q."/>
            <person name="Berman J."/>
            <person name="Berriman M."/>
            <person name="Heitman J."/>
            <person name="Gow N.A."/>
            <person name="Lorenz M.C."/>
            <person name="Birren B.W."/>
            <person name="Kellis M."/>
            <person name="Cuomo C.A."/>
        </authorList>
    </citation>
    <scope>NUCLEOTIDE SEQUENCE [LARGE SCALE GENOMIC DNA]</scope>
    <source>
        <strain evidence="3">ATCC MYA-3404 / T1</strain>
    </source>
</reference>
<feature type="transmembrane region" description="Helical" evidence="1">
    <location>
        <begin position="12"/>
        <end position="31"/>
    </location>
</feature>
<dbReference type="HOGENOM" id="CLU_084246_0_0_1"/>